<gene>
    <name evidence="6" type="ORF">FF100_01380</name>
</gene>
<accession>A0A5C4LQ62</accession>
<keyword evidence="3 6" id="KW-0808">Transferase</keyword>
<comment type="caution">
    <text evidence="6">The sequence shown here is derived from an EMBL/GenBank/DDBJ whole genome shotgun (WGS) entry which is preliminary data.</text>
</comment>
<dbReference type="OrthoDB" id="8404680at2"/>
<keyword evidence="7" id="KW-1185">Reference proteome</keyword>
<dbReference type="SUPFAM" id="SSF53448">
    <property type="entry name" value="Nucleotide-diphospho-sugar transferases"/>
    <property type="match status" value="1"/>
</dbReference>
<name>A0A5C4LQ62_9HYPH</name>
<evidence type="ECO:0000256" key="3">
    <source>
        <dbReference type="ARBA" id="ARBA00022679"/>
    </source>
</evidence>
<dbReference type="CDD" id="cd00761">
    <property type="entry name" value="Glyco_tranf_GTA_type"/>
    <property type="match status" value="1"/>
</dbReference>
<dbReference type="GO" id="GO:0016757">
    <property type="term" value="F:glycosyltransferase activity"/>
    <property type="evidence" value="ECO:0007669"/>
    <property type="project" value="UniProtKB-KW"/>
</dbReference>
<evidence type="ECO:0000256" key="2">
    <source>
        <dbReference type="ARBA" id="ARBA00022676"/>
    </source>
</evidence>
<reference evidence="6 7" key="1">
    <citation type="submission" date="2019-06" db="EMBL/GenBank/DDBJ databases">
        <title>Genome of Methylobacterium sp. 17Sr1-39.</title>
        <authorList>
            <person name="Seo T."/>
        </authorList>
    </citation>
    <scope>NUCLEOTIDE SEQUENCE [LARGE SCALE GENOMIC DNA]</scope>
    <source>
        <strain evidence="6 7">17Sr1-39</strain>
    </source>
</reference>
<dbReference type="Pfam" id="PF00535">
    <property type="entry name" value="Glycos_transf_2"/>
    <property type="match status" value="1"/>
</dbReference>
<evidence type="ECO:0000259" key="5">
    <source>
        <dbReference type="Pfam" id="PF00535"/>
    </source>
</evidence>
<dbReference type="AlphaFoldDB" id="A0A5C4LQ62"/>
<evidence type="ECO:0000313" key="6">
    <source>
        <dbReference type="EMBL" id="TNC15946.1"/>
    </source>
</evidence>
<evidence type="ECO:0000313" key="7">
    <source>
        <dbReference type="Proteomes" id="UP000305267"/>
    </source>
</evidence>
<dbReference type="PANTHER" id="PTHR43179:SF12">
    <property type="entry name" value="GALACTOFURANOSYLTRANSFERASE GLFT2"/>
    <property type="match status" value="1"/>
</dbReference>
<feature type="region of interest" description="Disordered" evidence="4">
    <location>
        <begin position="1"/>
        <end position="25"/>
    </location>
</feature>
<comment type="similarity">
    <text evidence="1">Belongs to the glycosyltransferase 2 family.</text>
</comment>
<sequence>MGASRASGRDRPGPRADAASMSPSRLSPSLSWALAVSTCHRGEALAECIGLALRQSRPPVGIVVVDAGDDWEANRDRVAALVRPSGLDLQYQHAATKSLTMQRNQAIALVSADIVFLIDDDSFMYEDCAAEILAVYEGDEAGTIAAVGACGVEESPTARTRDFSLKVTGHARGGLGAAFARSAAGRFVYRHVLMMGYEQTFVPYDSVSFPPLALPAGVSPDDAVPVRSISGFALTVRADIARREPFDPSLRHYAALEDADFCHRIARHGALVLARRARLHHFQISAGRLPRDTVITLQLLNLAFFLKRHSSMLAVKRAQYRRLLLRRLVAELAKDLLSRRFALPQLRGVLRAAALQRTIFTAPADEIVARYPEIQLRIIEQHGA</sequence>
<dbReference type="Gene3D" id="3.90.550.10">
    <property type="entry name" value="Spore Coat Polysaccharide Biosynthesis Protein SpsA, Chain A"/>
    <property type="match status" value="1"/>
</dbReference>
<dbReference type="InterPro" id="IPR001173">
    <property type="entry name" value="Glyco_trans_2-like"/>
</dbReference>
<evidence type="ECO:0000256" key="1">
    <source>
        <dbReference type="ARBA" id="ARBA00006739"/>
    </source>
</evidence>
<proteinExistence type="inferred from homology"/>
<protein>
    <submittedName>
        <fullName evidence="6">Glycosyltransferase</fullName>
    </submittedName>
</protein>
<dbReference type="InterPro" id="IPR029044">
    <property type="entry name" value="Nucleotide-diphossugar_trans"/>
</dbReference>
<feature type="domain" description="Glycosyltransferase 2-like" evidence="5">
    <location>
        <begin position="36"/>
        <end position="163"/>
    </location>
</feature>
<keyword evidence="2" id="KW-0328">Glycosyltransferase</keyword>
<evidence type="ECO:0000256" key="4">
    <source>
        <dbReference type="SAM" id="MobiDB-lite"/>
    </source>
</evidence>
<dbReference type="Proteomes" id="UP000305267">
    <property type="component" value="Unassembled WGS sequence"/>
</dbReference>
<dbReference type="EMBL" id="VDDA01000001">
    <property type="protein sequence ID" value="TNC15946.1"/>
    <property type="molecule type" value="Genomic_DNA"/>
</dbReference>
<organism evidence="6 7">
    <name type="scientific">Methylobacterium terricola</name>
    <dbReference type="NCBI Taxonomy" id="2583531"/>
    <lineage>
        <taxon>Bacteria</taxon>
        <taxon>Pseudomonadati</taxon>
        <taxon>Pseudomonadota</taxon>
        <taxon>Alphaproteobacteria</taxon>
        <taxon>Hyphomicrobiales</taxon>
        <taxon>Methylobacteriaceae</taxon>
        <taxon>Methylobacterium</taxon>
    </lineage>
</organism>
<dbReference type="PANTHER" id="PTHR43179">
    <property type="entry name" value="RHAMNOSYLTRANSFERASE WBBL"/>
    <property type="match status" value="1"/>
</dbReference>